<dbReference type="Proteomes" id="UP001595704">
    <property type="component" value="Unassembled WGS sequence"/>
</dbReference>
<sequence length="59" mass="6527">MRVIWSERRPDLFEIHVGLHGSAVLYLNGREIGSGNNILQLTDQAAGMVAGPEDHVRMV</sequence>
<dbReference type="EMBL" id="JBHRYC010000075">
    <property type="protein sequence ID" value="MFC3638517.1"/>
    <property type="molecule type" value="Genomic_DNA"/>
</dbReference>
<keyword evidence="2" id="KW-1185">Reference proteome</keyword>
<accession>A0ABV7UIG9</accession>
<gene>
    <name evidence="1" type="ORF">ACFONL_14280</name>
</gene>
<organism evidence="1 2">
    <name type="scientific">Camelimonas fluminis</name>
    <dbReference type="NCBI Taxonomy" id="1576911"/>
    <lineage>
        <taxon>Bacteria</taxon>
        <taxon>Pseudomonadati</taxon>
        <taxon>Pseudomonadota</taxon>
        <taxon>Alphaproteobacteria</taxon>
        <taxon>Hyphomicrobiales</taxon>
        <taxon>Chelatococcaceae</taxon>
        <taxon>Camelimonas</taxon>
    </lineage>
</organism>
<name>A0ABV7UIG9_9HYPH</name>
<proteinExistence type="predicted"/>
<dbReference type="RefSeq" id="WP_191318935.1">
    <property type="nucleotide sequence ID" value="NZ_BNCG01000005.1"/>
</dbReference>
<evidence type="ECO:0000313" key="2">
    <source>
        <dbReference type="Proteomes" id="UP001595704"/>
    </source>
</evidence>
<evidence type="ECO:0000313" key="1">
    <source>
        <dbReference type="EMBL" id="MFC3638517.1"/>
    </source>
</evidence>
<reference evidence="2" key="1">
    <citation type="journal article" date="2019" name="Int. J. Syst. Evol. Microbiol.">
        <title>The Global Catalogue of Microorganisms (GCM) 10K type strain sequencing project: providing services to taxonomists for standard genome sequencing and annotation.</title>
        <authorList>
            <consortium name="The Broad Institute Genomics Platform"/>
            <consortium name="The Broad Institute Genome Sequencing Center for Infectious Disease"/>
            <person name="Wu L."/>
            <person name="Ma J."/>
        </authorList>
    </citation>
    <scope>NUCLEOTIDE SEQUENCE [LARGE SCALE GENOMIC DNA]</scope>
    <source>
        <strain evidence="2">KCTC 42282</strain>
    </source>
</reference>
<protein>
    <submittedName>
        <fullName evidence="1">Uncharacterized protein</fullName>
    </submittedName>
</protein>
<comment type="caution">
    <text evidence="1">The sequence shown here is derived from an EMBL/GenBank/DDBJ whole genome shotgun (WGS) entry which is preliminary data.</text>
</comment>